<dbReference type="InterPro" id="IPR052527">
    <property type="entry name" value="Metal_cation-efflux_comp"/>
</dbReference>
<keyword evidence="2 5" id="KW-0812">Transmembrane</keyword>
<dbReference type="Proteomes" id="UP000192441">
    <property type="component" value="Unassembled WGS sequence"/>
</dbReference>
<evidence type="ECO:0000313" key="7">
    <source>
        <dbReference type="EMBL" id="ORA33354.1"/>
    </source>
</evidence>
<keyword evidence="9" id="KW-1185">Reference proteome</keyword>
<reference evidence="6 9" key="2">
    <citation type="journal article" date="2019" name="Emerg. Microbes Infect.">
        <title>Comprehensive subspecies identification of 175 nontuberculous mycobacteria species based on 7547 genomic profiles.</title>
        <authorList>
            <person name="Matsumoto Y."/>
            <person name="Kinjo T."/>
            <person name="Motooka D."/>
            <person name="Nabeya D."/>
            <person name="Jung N."/>
            <person name="Uechi K."/>
            <person name="Horii T."/>
            <person name="Iida T."/>
            <person name="Fujita J."/>
            <person name="Nakamura S."/>
        </authorList>
    </citation>
    <scope>NUCLEOTIDE SEQUENCE [LARGE SCALE GENOMIC DNA]</scope>
    <source>
        <strain evidence="6 9">JCM 12687</strain>
    </source>
</reference>
<dbReference type="AlphaFoldDB" id="A0A7I7W7Z1"/>
<evidence type="ECO:0000256" key="1">
    <source>
        <dbReference type="ARBA" id="ARBA00004127"/>
    </source>
</evidence>
<keyword evidence="3 5" id="KW-1133">Transmembrane helix</keyword>
<reference evidence="7 8" key="1">
    <citation type="submission" date="2016-12" db="EMBL/GenBank/DDBJ databases">
        <title>The new phylogeny of genus Mycobacterium.</title>
        <authorList>
            <person name="Tortoli E."/>
            <person name="Trovato A."/>
            <person name="Cirillo D.M."/>
        </authorList>
    </citation>
    <scope>NUCLEOTIDE SEQUENCE [LARGE SCALE GENOMIC DNA]</scope>
    <source>
        <strain evidence="7 8">DSM 44624</strain>
    </source>
</reference>
<sequence length="224" mass="24754">MKFIPKMLVFGLVQLVAFGSMLFLPAGTFDYWQAWLFLAALTLSTWISGVYLLRKHPAALQRRMGGGPIRESRTVQKFIMGGVWLSLAAMVVVSALDHRCGWSSVPTAVCLGGYALVAAGLVVAMLVVIQNSYAAATVQVEAGQQVISTGLYGLVRHPMYAGYVIMMAGIPFALGSYVGLVFVVPGFIALTLRIRDEEKLLQEKLDGYREYTQQVRYRLVPWIW</sequence>
<evidence type="ECO:0000256" key="5">
    <source>
        <dbReference type="SAM" id="Phobius"/>
    </source>
</evidence>
<evidence type="ECO:0000256" key="4">
    <source>
        <dbReference type="ARBA" id="ARBA00023136"/>
    </source>
</evidence>
<reference evidence="6" key="3">
    <citation type="submission" date="2020-02" db="EMBL/GenBank/DDBJ databases">
        <authorList>
            <person name="Matsumoto Y."/>
            <person name="Kinjo T."/>
            <person name="Motooka D."/>
            <person name="Nabeya D."/>
            <person name="Jung N."/>
            <person name="Uechi K."/>
            <person name="Horii T."/>
            <person name="Iida T."/>
            <person name="Fujita J."/>
            <person name="Nakamura S."/>
        </authorList>
    </citation>
    <scope>NUCLEOTIDE SEQUENCE</scope>
    <source>
        <strain evidence="6">JCM 12687</strain>
    </source>
</reference>
<evidence type="ECO:0000313" key="8">
    <source>
        <dbReference type="Proteomes" id="UP000192441"/>
    </source>
</evidence>
<evidence type="ECO:0000256" key="2">
    <source>
        <dbReference type="ARBA" id="ARBA00022692"/>
    </source>
</evidence>
<dbReference type="Gene3D" id="1.20.120.1630">
    <property type="match status" value="1"/>
</dbReference>
<dbReference type="Proteomes" id="UP000467379">
    <property type="component" value="Chromosome"/>
</dbReference>
<feature type="transmembrane region" description="Helical" evidence="5">
    <location>
        <begin position="74"/>
        <end position="93"/>
    </location>
</feature>
<dbReference type="EMBL" id="MVHM01000019">
    <property type="protein sequence ID" value="ORA33354.1"/>
    <property type="molecule type" value="Genomic_DNA"/>
</dbReference>
<dbReference type="RefSeq" id="WP_083133641.1">
    <property type="nucleotide sequence ID" value="NZ_AP022606.1"/>
</dbReference>
<proteinExistence type="predicted"/>
<name>A0A7I7W7Z1_9MYCO</name>
<comment type="subcellular location">
    <subcellularLocation>
        <location evidence="1">Endomembrane system</location>
        <topology evidence="1">Multi-pass membrane protein</topology>
    </subcellularLocation>
</comment>
<feature type="transmembrane region" description="Helical" evidence="5">
    <location>
        <begin position="32"/>
        <end position="53"/>
    </location>
</feature>
<protein>
    <submittedName>
        <fullName evidence="6">Membrane protein</fullName>
    </submittedName>
</protein>
<dbReference type="EMBL" id="AP022606">
    <property type="protein sequence ID" value="BBZ13012.1"/>
    <property type="molecule type" value="Genomic_DNA"/>
</dbReference>
<dbReference type="PANTHER" id="PTHR43847">
    <property type="entry name" value="BLL3993 PROTEIN"/>
    <property type="match status" value="1"/>
</dbReference>
<feature type="transmembrane region" description="Helical" evidence="5">
    <location>
        <begin position="7"/>
        <end position="26"/>
    </location>
</feature>
<accession>A0A7I7W7Z1</accession>
<dbReference type="GO" id="GO:0012505">
    <property type="term" value="C:endomembrane system"/>
    <property type="evidence" value="ECO:0007669"/>
    <property type="project" value="UniProtKB-SubCell"/>
</dbReference>
<keyword evidence="4 5" id="KW-0472">Membrane</keyword>
<feature type="transmembrane region" description="Helical" evidence="5">
    <location>
        <begin position="105"/>
        <end position="129"/>
    </location>
</feature>
<gene>
    <name evidence="7" type="ORF">BST20_22570</name>
    <name evidence="6" type="ORF">MBRA_32070</name>
</gene>
<dbReference type="PANTHER" id="PTHR43847:SF1">
    <property type="entry name" value="BLL3993 PROTEIN"/>
    <property type="match status" value="1"/>
</dbReference>
<evidence type="ECO:0000313" key="6">
    <source>
        <dbReference type="EMBL" id="BBZ13012.1"/>
    </source>
</evidence>
<dbReference type="Pfam" id="PF04191">
    <property type="entry name" value="PEMT"/>
    <property type="match status" value="1"/>
</dbReference>
<evidence type="ECO:0000256" key="3">
    <source>
        <dbReference type="ARBA" id="ARBA00022989"/>
    </source>
</evidence>
<evidence type="ECO:0000313" key="9">
    <source>
        <dbReference type="Proteomes" id="UP000467379"/>
    </source>
</evidence>
<organism evidence="7 8">
    <name type="scientific">Mycobacterium branderi</name>
    <dbReference type="NCBI Taxonomy" id="43348"/>
    <lineage>
        <taxon>Bacteria</taxon>
        <taxon>Bacillati</taxon>
        <taxon>Actinomycetota</taxon>
        <taxon>Actinomycetes</taxon>
        <taxon>Mycobacteriales</taxon>
        <taxon>Mycobacteriaceae</taxon>
        <taxon>Mycobacterium</taxon>
    </lineage>
</organism>
<dbReference type="InterPro" id="IPR007318">
    <property type="entry name" value="Phopholipid_MeTrfase"/>
</dbReference>